<evidence type="ECO:0000313" key="4">
    <source>
        <dbReference type="WBParaSite" id="ECPE_0000548501-mRNA-1"/>
    </source>
</evidence>
<protein>
    <submittedName>
        <fullName evidence="4">TFIIIC_delta domain-containing protein</fullName>
    </submittedName>
</protein>
<proteinExistence type="predicted"/>
<accession>A0A183AET7</accession>
<organism evidence="4">
    <name type="scientific">Echinostoma caproni</name>
    <dbReference type="NCBI Taxonomy" id="27848"/>
    <lineage>
        <taxon>Eukaryota</taxon>
        <taxon>Metazoa</taxon>
        <taxon>Spiralia</taxon>
        <taxon>Lophotrochozoa</taxon>
        <taxon>Platyhelminthes</taxon>
        <taxon>Trematoda</taxon>
        <taxon>Digenea</taxon>
        <taxon>Plagiorchiida</taxon>
        <taxon>Echinostomata</taxon>
        <taxon>Echinostomatoidea</taxon>
        <taxon>Echinostomatidae</taxon>
        <taxon>Echinostoma</taxon>
    </lineage>
</organism>
<reference evidence="4" key="1">
    <citation type="submission" date="2016-06" db="UniProtKB">
        <authorList>
            <consortium name="WormBaseParasite"/>
        </authorList>
    </citation>
    <scope>IDENTIFICATION</scope>
</reference>
<dbReference type="Proteomes" id="UP000272942">
    <property type="component" value="Unassembled WGS sequence"/>
</dbReference>
<keyword evidence="3" id="KW-1185">Reference proteome</keyword>
<dbReference type="WBParaSite" id="ECPE_0000548501-mRNA-1">
    <property type="protein sequence ID" value="ECPE_0000548501-mRNA-1"/>
    <property type="gene ID" value="ECPE_0000548501"/>
</dbReference>
<dbReference type="EMBL" id="UZAN01042329">
    <property type="protein sequence ID" value="VDP75611.1"/>
    <property type="molecule type" value="Genomic_DNA"/>
</dbReference>
<feature type="region of interest" description="Disordered" evidence="1">
    <location>
        <begin position="1"/>
        <end position="45"/>
    </location>
</feature>
<gene>
    <name evidence="2" type="ORF">ECPE_LOCUS5472</name>
</gene>
<evidence type="ECO:0000313" key="3">
    <source>
        <dbReference type="Proteomes" id="UP000272942"/>
    </source>
</evidence>
<dbReference type="AlphaFoldDB" id="A0A183AET7"/>
<name>A0A183AET7_9TREM</name>
<reference evidence="2 3" key="2">
    <citation type="submission" date="2018-11" db="EMBL/GenBank/DDBJ databases">
        <authorList>
            <consortium name="Pathogen Informatics"/>
        </authorList>
    </citation>
    <scope>NUCLEOTIDE SEQUENCE [LARGE SCALE GENOMIC DNA]</scope>
    <source>
        <strain evidence="2 3">Egypt</strain>
    </source>
</reference>
<evidence type="ECO:0000256" key="1">
    <source>
        <dbReference type="SAM" id="MobiDB-lite"/>
    </source>
</evidence>
<dbReference type="OrthoDB" id="6236786at2759"/>
<evidence type="ECO:0000313" key="2">
    <source>
        <dbReference type="EMBL" id="VDP75611.1"/>
    </source>
</evidence>
<sequence>MPQPLATPRTENANDESTERSDPPRDDMPVDEDSTADLRTSQTPDALNNASVFSLPAISPDLWTADRPVWIMGVPVGDGETADGRWLATMDTCDVILLREKQADCPEVVTGSASSVYAFHVRPPSRLRPTNHARQTRSHGRARSLGRILLSDKQPISKS</sequence>
<feature type="compositionally biased region" description="Basic and acidic residues" evidence="1">
    <location>
        <begin position="17"/>
        <end position="28"/>
    </location>
</feature>